<proteinExistence type="predicted"/>
<name>A0AAJ0XB07_9GAMM</name>
<reference evidence="2" key="2">
    <citation type="journal article" date="2020" name="Microorganisms">
        <title>Osmotic Adaptation and Compatible Solute Biosynthesis of Phototrophic Bacteria as Revealed from Genome Analyses.</title>
        <authorList>
            <person name="Imhoff J.F."/>
            <person name="Rahn T."/>
            <person name="Kunzel S."/>
            <person name="Keller A."/>
            <person name="Neulinger S.C."/>
        </authorList>
    </citation>
    <scope>NUCLEOTIDE SEQUENCE</scope>
    <source>
        <strain evidence="2">DSM 11080</strain>
    </source>
</reference>
<gene>
    <name evidence="2" type="ORF">CKO40_14145</name>
</gene>
<dbReference type="SMART" id="SM00065">
    <property type="entry name" value="GAF"/>
    <property type="match status" value="1"/>
</dbReference>
<organism evidence="2 3">
    <name type="scientific">Halochromatium glycolicum</name>
    <dbReference type="NCBI Taxonomy" id="85075"/>
    <lineage>
        <taxon>Bacteria</taxon>
        <taxon>Pseudomonadati</taxon>
        <taxon>Pseudomonadota</taxon>
        <taxon>Gammaproteobacteria</taxon>
        <taxon>Chromatiales</taxon>
        <taxon>Chromatiaceae</taxon>
        <taxon>Halochromatium</taxon>
    </lineage>
</organism>
<evidence type="ECO:0000313" key="2">
    <source>
        <dbReference type="EMBL" id="MBK1705665.1"/>
    </source>
</evidence>
<dbReference type="AlphaFoldDB" id="A0AAJ0XB07"/>
<dbReference type="InterPro" id="IPR029016">
    <property type="entry name" value="GAF-like_dom_sf"/>
</dbReference>
<feature type="domain" description="GAF" evidence="1">
    <location>
        <begin position="23"/>
        <end position="174"/>
    </location>
</feature>
<keyword evidence="3" id="KW-1185">Reference proteome</keyword>
<evidence type="ECO:0000313" key="3">
    <source>
        <dbReference type="Proteomes" id="UP001296776"/>
    </source>
</evidence>
<sequence>MTVDRIVVEELSGITKLIEQKPTLEDGLRDLAALAARSLGAARCSVMLLSGVEDNGKQNLKVCSHFGDLPDAAYQVPAKPDSSIACHVVSTGEALLVNDVQASPVASLARQSSLGGVAFMSAPIITAERVIGVINVSRKTPDERFSTADLELLKLFSLFVGKSIHVFQLEKLSESRLLQMAQVLDARESGSEGPITPDPARIAKIVAKSFYRELSLAGFGPNAIIAVATEVLGQLNENLQMHRERIERSDKD</sequence>
<protein>
    <recommendedName>
        <fullName evidence="1">GAF domain-containing protein</fullName>
    </recommendedName>
</protein>
<comment type="caution">
    <text evidence="2">The sequence shown here is derived from an EMBL/GenBank/DDBJ whole genome shotgun (WGS) entry which is preliminary data.</text>
</comment>
<evidence type="ECO:0000259" key="1">
    <source>
        <dbReference type="SMART" id="SM00065"/>
    </source>
</evidence>
<dbReference type="SUPFAM" id="SSF55781">
    <property type="entry name" value="GAF domain-like"/>
    <property type="match status" value="1"/>
</dbReference>
<dbReference type="InterPro" id="IPR003018">
    <property type="entry name" value="GAF"/>
</dbReference>
<reference evidence="2" key="1">
    <citation type="submission" date="2017-08" db="EMBL/GenBank/DDBJ databases">
        <authorList>
            <person name="Imhoff J.F."/>
            <person name="Rahn T."/>
            <person name="Kuenzel S."/>
            <person name="Neulinger S.C."/>
        </authorList>
    </citation>
    <scope>NUCLEOTIDE SEQUENCE</scope>
    <source>
        <strain evidence="2">DSM 11080</strain>
    </source>
</reference>
<dbReference type="Gene3D" id="3.30.450.40">
    <property type="match status" value="1"/>
</dbReference>
<dbReference type="Proteomes" id="UP001296776">
    <property type="component" value="Unassembled WGS sequence"/>
</dbReference>
<accession>A0AAJ0XB07</accession>
<dbReference type="Pfam" id="PF01590">
    <property type="entry name" value="GAF"/>
    <property type="match status" value="1"/>
</dbReference>
<dbReference type="EMBL" id="NRSJ01000026">
    <property type="protein sequence ID" value="MBK1705665.1"/>
    <property type="molecule type" value="Genomic_DNA"/>
</dbReference>